<dbReference type="InterPro" id="IPR039422">
    <property type="entry name" value="MarR/SlyA-like"/>
</dbReference>
<dbReference type="SUPFAM" id="SSF46785">
    <property type="entry name" value="Winged helix' DNA-binding domain"/>
    <property type="match status" value="1"/>
</dbReference>
<dbReference type="Pfam" id="PF01047">
    <property type="entry name" value="MarR"/>
    <property type="match status" value="1"/>
</dbReference>
<dbReference type="InterPro" id="IPR000835">
    <property type="entry name" value="HTH_MarR-typ"/>
</dbReference>
<feature type="domain" description="HTH marR-type" evidence="4">
    <location>
        <begin position="5"/>
        <end position="135"/>
    </location>
</feature>
<dbReference type="RefSeq" id="WP_270027396.1">
    <property type="nucleotide sequence ID" value="NZ_JAPDDP010000045.1"/>
</dbReference>
<dbReference type="InterPro" id="IPR036390">
    <property type="entry name" value="WH_DNA-bd_sf"/>
</dbReference>
<evidence type="ECO:0000256" key="1">
    <source>
        <dbReference type="ARBA" id="ARBA00023015"/>
    </source>
</evidence>
<dbReference type="Proteomes" id="UP001147653">
    <property type="component" value="Unassembled WGS sequence"/>
</dbReference>
<organism evidence="5 6">
    <name type="scientific">Solirubrobacter phytolaccae</name>
    <dbReference type="NCBI Taxonomy" id="1404360"/>
    <lineage>
        <taxon>Bacteria</taxon>
        <taxon>Bacillati</taxon>
        <taxon>Actinomycetota</taxon>
        <taxon>Thermoleophilia</taxon>
        <taxon>Solirubrobacterales</taxon>
        <taxon>Solirubrobacteraceae</taxon>
        <taxon>Solirubrobacter</taxon>
    </lineage>
</organism>
<evidence type="ECO:0000256" key="3">
    <source>
        <dbReference type="ARBA" id="ARBA00023163"/>
    </source>
</evidence>
<dbReference type="PANTHER" id="PTHR33164:SF57">
    <property type="entry name" value="MARR-FAMILY TRANSCRIPTIONAL REGULATOR"/>
    <property type="match status" value="1"/>
</dbReference>
<keyword evidence="6" id="KW-1185">Reference proteome</keyword>
<proteinExistence type="predicted"/>
<dbReference type="InterPro" id="IPR036388">
    <property type="entry name" value="WH-like_DNA-bd_sf"/>
</dbReference>
<keyword evidence="3" id="KW-0804">Transcription</keyword>
<protein>
    <submittedName>
        <fullName evidence="5">MarR family transcriptional regulator</fullName>
    </submittedName>
</protein>
<evidence type="ECO:0000259" key="4">
    <source>
        <dbReference type="PROSITE" id="PS50995"/>
    </source>
</evidence>
<dbReference type="EMBL" id="JAPDDP010000045">
    <property type="protein sequence ID" value="MDA0183012.1"/>
    <property type="molecule type" value="Genomic_DNA"/>
</dbReference>
<dbReference type="GO" id="GO:0003700">
    <property type="term" value="F:DNA-binding transcription factor activity"/>
    <property type="evidence" value="ECO:0007669"/>
    <property type="project" value="InterPro"/>
</dbReference>
<dbReference type="PROSITE" id="PS01117">
    <property type="entry name" value="HTH_MARR_1"/>
    <property type="match status" value="1"/>
</dbReference>
<keyword evidence="1" id="KW-0805">Transcription regulation</keyword>
<dbReference type="PANTHER" id="PTHR33164">
    <property type="entry name" value="TRANSCRIPTIONAL REGULATOR, MARR FAMILY"/>
    <property type="match status" value="1"/>
</dbReference>
<dbReference type="AlphaFoldDB" id="A0A9X3NKE5"/>
<sequence length="150" mass="16170">MPEPVEDLVIALYRLGRVQRAIARDALAELGGQGFAALAVVHRDGPARVSEVAEHLSVDLSVASRQVAALALAGYVEREPDPDDRRATRIHLTTAGTRVLRDSHRRMVATAETALNAWSAQDVTSLAAQLERLREDFAAVASLPIQKDAA</sequence>
<comment type="caution">
    <text evidence="5">The sequence shown here is derived from an EMBL/GenBank/DDBJ whole genome shotgun (WGS) entry which is preliminary data.</text>
</comment>
<dbReference type="SMART" id="SM00347">
    <property type="entry name" value="HTH_MARR"/>
    <property type="match status" value="1"/>
</dbReference>
<evidence type="ECO:0000313" key="6">
    <source>
        <dbReference type="Proteomes" id="UP001147653"/>
    </source>
</evidence>
<dbReference type="PROSITE" id="PS50995">
    <property type="entry name" value="HTH_MARR_2"/>
    <property type="match status" value="1"/>
</dbReference>
<dbReference type="Gene3D" id="1.10.10.10">
    <property type="entry name" value="Winged helix-like DNA-binding domain superfamily/Winged helix DNA-binding domain"/>
    <property type="match status" value="1"/>
</dbReference>
<evidence type="ECO:0000256" key="2">
    <source>
        <dbReference type="ARBA" id="ARBA00023125"/>
    </source>
</evidence>
<dbReference type="GO" id="GO:0003677">
    <property type="term" value="F:DNA binding"/>
    <property type="evidence" value="ECO:0007669"/>
    <property type="project" value="UniProtKB-KW"/>
</dbReference>
<keyword evidence="2" id="KW-0238">DNA-binding</keyword>
<evidence type="ECO:0000313" key="5">
    <source>
        <dbReference type="EMBL" id="MDA0183012.1"/>
    </source>
</evidence>
<dbReference type="GO" id="GO:0006950">
    <property type="term" value="P:response to stress"/>
    <property type="evidence" value="ECO:0007669"/>
    <property type="project" value="TreeGrafter"/>
</dbReference>
<gene>
    <name evidence="5" type="ORF">OJ997_22065</name>
</gene>
<reference evidence="5" key="1">
    <citation type="submission" date="2022-10" db="EMBL/GenBank/DDBJ databases">
        <title>The WGS of Solirubrobacter phytolaccae KCTC 29190.</title>
        <authorList>
            <person name="Jiang Z."/>
        </authorList>
    </citation>
    <scope>NUCLEOTIDE SEQUENCE</scope>
    <source>
        <strain evidence="5">KCTC 29190</strain>
    </source>
</reference>
<dbReference type="PRINTS" id="PR00598">
    <property type="entry name" value="HTHMARR"/>
</dbReference>
<name>A0A9X3NKE5_9ACTN</name>
<dbReference type="InterPro" id="IPR023187">
    <property type="entry name" value="Tscrpt_reg_MarR-type_CS"/>
</dbReference>
<accession>A0A9X3NKE5</accession>